<evidence type="ECO:0000313" key="10">
    <source>
        <dbReference type="Proteomes" id="UP000030403"/>
    </source>
</evidence>
<comment type="subcellular location">
    <subcellularLocation>
        <location evidence="1">Cell membrane</location>
        <topology evidence="1">Multi-pass membrane protein</topology>
    </subcellularLocation>
</comment>
<sequence length="353" mass="41336">MRLAISLKNRFRGSPIKKPSPHQQIQFLNRLSNLLNRGYSLMSALSILYFDPALKKVIEHIHPHLLSGTSLHEALEELGFSKYVVSYLYFSREYGNLRRALSQSAMILEQQVEFKKKFQKVIRYPVVLFILFFGLLLFVKVFLLPTFLQLYASMNVQSTTIMTTLKWLDRSLYFILGFSIFTVLCITGIVISQKRSPIERVLSVYRRIPGWRTYLKTQTSYLFSYHFSSLLKSGMSIKQCLSIMRDQRHFPILAFHASCMFKDLERGSSLAHSVQKQLFFHEDMSQLISRNQNDGRLDQDLEVYAEWIIDELQQGLLKILTLIQPLMFILLAVFIMMIYSSIMLPLLEWMRQI</sequence>
<evidence type="ECO:0000256" key="2">
    <source>
        <dbReference type="ARBA" id="ARBA00005745"/>
    </source>
</evidence>
<keyword evidence="5 7" id="KW-1133">Transmembrane helix</keyword>
<keyword evidence="4 7" id="KW-0812">Transmembrane</keyword>
<keyword evidence="3" id="KW-1003">Cell membrane</keyword>
<dbReference type="eggNOG" id="COG1459">
    <property type="taxonomic scope" value="Bacteria"/>
</dbReference>
<dbReference type="AlphaFoldDB" id="A0A0A5FZ24"/>
<dbReference type="NCBIfam" id="NF041012">
    <property type="entry name" value="T4P_ComGB"/>
    <property type="match status" value="1"/>
</dbReference>
<reference evidence="9 10" key="1">
    <citation type="submission" date="2013-08" db="EMBL/GenBank/DDBJ databases">
        <authorList>
            <person name="Huang J."/>
            <person name="Wang G."/>
        </authorList>
    </citation>
    <scope>NUCLEOTIDE SEQUENCE [LARGE SCALE GENOMIC DNA]</scope>
    <source>
        <strain evidence="9 10">BH030004</strain>
    </source>
</reference>
<dbReference type="Proteomes" id="UP000030403">
    <property type="component" value="Unassembled WGS sequence"/>
</dbReference>
<organism evidence="9 10">
    <name type="scientific">Pontibacillus marinus BH030004 = DSM 16465</name>
    <dbReference type="NCBI Taxonomy" id="1385511"/>
    <lineage>
        <taxon>Bacteria</taxon>
        <taxon>Bacillati</taxon>
        <taxon>Bacillota</taxon>
        <taxon>Bacilli</taxon>
        <taxon>Bacillales</taxon>
        <taxon>Bacillaceae</taxon>
        <taxon>Pontibacillus</taxon>
    </lineage>
</organism>
<feature type="transmembrane region" description="Helical" evidence="7">
    <location>
        <begin position="326"/>
        <end position="347"/>
    </location>
</feature>
<evidence type="ECO:0000256" key="4">
    <source>
        <dbReference type="ARBA" id="ARBA00022692"/>
    </source>
</evidence>
<evidence type="ECO:0000256" key="1">
    <source>
        <dbReference type="ARBA" id="ARBA00004651"/>
    </source>
</evidence>
<dbReference type="OrthoDB" id="2974223at2"/>
<feature type="transmembrane region" description="Helical" evidence="7">
    <location>
        <begin position="172"/>
        <end position="191"/>
    </location>
</feature>
<protein>
    <recommendedName>
        <fullName evidence="8">Type II secretion system protein GspF domain-containing protein</fullName>
    </recommendedName>
</protein>
<proteinExistence type="inferred from homology"/>
<dbReference type="EMBL" id="AVPF01000045">
    <property type="protein sequence ID" value="KGX85029.1"/>
    <property type="molecule type" value="Genomic_DNA"/>
</dbReference>
<dbReference type="Pfam" id="PF00482">
    <property type="entry name" value="T2SSF"/>
    <property type="match status" value="2"/>
</dbReference>
<dbReference type="GO" id="GO:0005886">
    <property type="term" value="C:plasma membrane"/>
    <property type="evidence" value="ECO:0007669"/>
    <property type="project" value="UniProtKB-SubCell"/>
</dbReference>
<accession>A0A0A5FZ24</accession>
<evidence type="ECO:0000259" key="8">
    <source>
        <dbReference type="Pfam" id="PF00482"/>
    </source>
</evidence>
<name>A0A0A5FZ24_9BACI</name>
<evidence type="ECO:0000313" key="9">
    <source>
        <dbReference type="EMBL" id="KGX85029.1"/>
    </source>
</evidence>
<dbReference type="InterPro" id="IPR047692">
    <property type="entry name" value="T4P_ComGB"/>
</dbReference>
<feature type="domain" description="Type II secretion system protein GspF" evidence="8">
    <location>
        <begin position="223"/>
        <end position="345"/>
    </location>
</feature>
<dbReference type="InterPro" id="IPR003004">
    <property type="entry name" value="GspF/PilC"/>
</dbReference>
<dbReference type="STRING" id="1385511.GCA_000425225_01724"/>
<dbReference type="InterPro" id="IPR042094">
    <property type="entry name" value="T2SS_GspF_sf"/>
</dbReference>
<comment type="caution">
    <text evidence="9">The sequence shown here is derived from an EMBL/GenBank/DDBJ whole genome shotgun (WGS) entry which is preliminary data.</text>
</comment>
<evidence type="ECO:0000256" key="5">
    <source>
        <dbReference type="ARBA" id="ARBA00022989"/>
    </source>
</evidence>
<keyword evidence="6 7" id="KW-0472">Membrane</keyword>
<feature type="transmembrane region" description="Helical" evidence="7">
    <location>
        <begin position="126"/>
        <end position="152"/>
    </location>
</feature>
<dbReference type="Gene3D" id="1.20.81.30">
    <property type="entry name" value="Type II secretion system (T2SS), domain F"/>
    <property type="match status" value="2"/>
</dbReference>
<evidence type="ECO:0000256" key="7">
    <source>
        <dbReference type="SAM" id="Phobius"/>
    </source>
</evidence>
<evidence type="ECO:0000256" key="3">
    <source>
        <dbReference type="ARBA" id="ARBA00022475"/>
    </source>
</evidence>
<keyword evidence="10" id="KW-1185">Reference proteome</keyword>
<evidence type="ECO:0000256" key="6">
    <source>
        <dbReference type="ARBA" id="ARBA00023136"/>
    </source>
</evidence>
<feature type="domain" description="Type II secretion system protein GspF" evidence="8">
    <location>
        <begin position="27"/>
        <end position="145"/>
    </location>
</feature>
<dbReference type="PANTHER" id="PTHR30012">
    <property type="entry name" value="GENERAL SECRETION PATHWAY PROTEIN"/>
    <property type="match status" value="1"/>
</dbReference>
<comment type="similarity">
    <text evidence="2">Belongs to the GSP F family.</text>
</comment>
<dbReference type="RefSeq" id="WP_027448589.1">
    <property type="nucleotide sequence ID" value="NZ_AVPF01000045.1"/>
</dbReference>
<gene>
    <name evidence="9" type="ORF">N783_15400</name>
</gene>
<dbReference type="InterPro" id="IPR018076">
    <property type="entry name" value="T2SS_GspF_dom"/>
</dbReference>
<dbReference type="PRINTS" id="PR00812">
    <property type="entry name" value="BCTERIALGSPF"/>
</dbReference>
<dbReference type="PANTHER" id="PTHR30012:SF0">
    <property type="entry name" value="TYPE II SECRETION SYSTEM PROTEIN F-RELATED"/>
    <property type="match status" value="1"/>
</dbReference>